<feature type="region of interest" description="Disordered" evidence="1">
    <location>
        <begin position="325"/>
        <end position="348"/>
    </location>
</feature>
<dbReference type="Proteomes" id="UP001652583">
    <property type="component" value="Chromosome D2"/>
</dbReference>
<protein>
    <submittedName>
        <fullName evidence="3">Uncharacterized protein LOC106969696 isoform X1</fullName>
    </submittedName>
</protein>
<proteinExistence type="predicted"/>
<name>A0ABM3NU75_ACIJB</name>
<keyword evidence="2" id="KW-1185">Reference proteome</keyword>
<accession>A0ABM3NU75</accession>
<feature type="region of interest" description="Disordered" evidence="1">
    <location>
        <begin position="110"/>
        <end position="137"/>
    </location>
</feature>
<feature type="compositionally biased region" description="Basic and acidic residues" evidence="1">
    <location>
        <begin position="335"/>
        <end position="348"/>
    </location>
</feature>
<reference evidence="3" key="1">
    <citation type="submission" date="2025-08" db="UniProtKB">
        <authorList>
            <consortium name="RefSeq"/>
        </authorList>
    </citation>
    <scope>IDENTIFICATION</scope>
    <source>
        <tissue evidence="3">Blood</tissue>
    </source>
</reference>
<evidence type="ECO:0000256" key="1">
    <source>
        <dbReference type="SAM" id="MobiDB-lite"/>
    </source>
</evidence>
<organism evidence="2 3">
    <name type="scientific">Acinonyx jubatus</name>
    <name type="common">Cheetah</name>
    <dbReference type="NCBI Taxonomy" id="32536"/>
    <lineage>
        <taxon>Eukaryota</taxon>
        <taxon>Metazoa</taxon>
        <taxon>Chordata</taxon>
        <taxon>Craniata</taxon>
        <taxon>Vertebrata</taxon>
        <taxon>Euteleostomi</taxon>
        <taxon>Mammalia</taxon>
        <taxon>Eutheria</taxon>
        <taxon>Laurasiatheria</taxon>
        <taxon>Carnivora</taxon>
        <taxon>Feliformia</taxon>
        <taxon>Felidae</taxon>
        <taxon>Felinae</taxon>
        <taxon>Acinonyx</taxon>
    </lineage>
</organism>
<dbReference type="GeneID" id="106969696"/>
<sequence length="407" mass="43414">MVAAAQAQCVLSHGASERKLFWGKCRFMTMCGNVQPKKESGHHQKPWRTDGQRQLTAIRTVPSGPSEVGAGAGKSGLGSWRALPGELGASMGLHAGLLPAPHPASEVLFPDPPKFPGSTSSHLRETSPPLPPTETSAARSSLQCVPFASCLLQSPSAGLVPSPLNYDKPGPSFISVSKPASCQPTLCKAARGIFPQMYSDHLSPVCVPGGCTLLGRDGRCSMDAEMSQRAGLSGGRCAFVLSQQPTGHDGSRGVRFCNPDTQHGPWHRLCTNTTNALKRIAADNLIQARREGRTDCTCCIRERDNRGQPVTGALWLLNLSAAPHSPGAGTWPQEHQPRKESYPDGSRDWRCDQITPVTESTDTCFVTRTPTGGPRQSGVGKVSRLQKQPQFLYLGRLAAALGSLLLG</sequence>
<evidence type="ECO:0000313" key="3">
    <source>
        <dbReference type="RefSeq" id="XP_053062973.1"/>
    </source>
</evidence>
<dbReference type="RefSeq" id="XP_053062973.1">
    <property type="nucleotide sequence ID" value="XM_053206998.1"/>
</dbReference>
<evidence type="ECO:0000313" key="2">
    <source>
        <dbReference type="Proteomes" id="UP001652583"/>
    </source>
</evidence>
<gene>
    <name evidence="3" type="primary">LOC106969696</name>
</gene>